<sequence length="74" mass="8262">MKFFVKEEDRKPDPAPLKTNARAVVVVGIVAWALVLAFFVLVPTATPAGKQWWLTSCVFGIILGVFAWFKVGRR</sequence>
<keyword evidence="1" id="KW-0812">Transmembrane</keyword>
<accession>A0A6J6B7S9</accession>
<reference evidence="2" key="1">
    <citation type="submission" date="2020-05" db="EMBL/GenBank/DDBJ databases">
        <authorList>
            <person name="Chiriac C."/>
            <person name="Salcher M."/>
            <person name="Ghai R."/>
            <person name="Kavagutti S V."/>
        </authorList>
    </citation>
    <scope>NUCLEOTIDE SEQUENCE</scope>
</reference>
<gene>
    <name evidence="2" type="ORF">UFOPK1410_00347</name>
</gene>
<keyword evidence="1" id="KW-1133">Transmembrane helix</keyword>
<protein>
    <submittedName>
        <fullName evidence="2">Unannotated protein</fullName>
    </submittedName>
</protein>
<keyword evidence="1" id="KW-0472">Membrane</keyword>
<organism evidence="2">
    <name type="scientific">freshwater metagenome</name>
    <dbReference type="NCBI Taxonomy" id="449393"/>
    <lineage>
        <taxon>unclassified sequences</taxon>
        <taxon>metagenomes</taxon>
        <taxon>ecological metagenomes</taxon>
    </lineage>
</organism>
<proteinExistence type="predicted"/>
<feature type="transmembrane region" description="Helical" evidence="1">
    <location>
        <begin position="51"/>
        <end position="69"/>
    </location>
</feature>
<dbReference type="AlphaFoldDB" id="A0A6J6B7S9"/>
<name>A0A6J6B7S9_9ZZZZ</name>
<feature type="transmembrane region" description="Helical" evidence="1">
    <location>
        <begin position="21"/>
        <end position="45"/>
    </location>
</feature>
<evidence type="ECO:0000256" key="1">
    <source>
        <dbReference type="SAM" id="Phobius"/>
    </source>
</evidence>
<dbReference type="EMBL" id="CAEZSH010000025">
    <property type="protein sequence ID" value="CAB4534363.1"/>
    <property type="molecule type" value="Genomic_DNA"/>
</dbReference>
<evidence type="ECO:0000313" key="2">
    <source>
        <dbReference type="EMBL" id="CAB4534363.1"/>
    </source>
</evidence>